<evidence type="ECO:0000313" key="1">
    <source>
        <dbReference type="EMBL" id="KAJ9112197.1"/>
    </source>
</evidence>
<proteinExistence type="predicted"/>
<protein>
    <submittedName>
        <fullName evidence="1">Uncharacterized protein</fullName>
    </submittedName>
</protein>
<dbReference type="Proteomes" id="UP001230649">
    <property type="component" value="Unassembled WGS sequence"/>
</dbReference>
<dbReference type="EMBL" id="JASBWS010000016">
    <property type="protein sequence ID" value="KAJ9112197.1"/>
    <property type="molecule type" value="Genomic_DNA"/>
</dbReference>
<organism evidence="1 2">
    <name type="scientific">Naganishia adeliensis</name>
    <dbReference type="NCBI Taxonomy" id="92952"/>
    <lineage>
        <taxon>Eukaryota</taxon>
        <taxon>Fungi</taxon>
        <taxon>Dikarya</taxon>
        <taxon>Basidiomycota</taxon>
        <taxon>Agaricomycotina</taxon>
        <taxon>Tremellomycetes</taxon>
        <taxon>Filobasidiales</taxon>
        <taxon>Filobasidiaceae</taxon>
        <taxon>Naganishia</taxon>
    </lineage>
</organism>
<name>A0ACC2WMB4_9TREE</name>
<comment type="caution">
    <text evidence="1">The sequence shown here is derived from an EMBL/GenBank/DDBJ whole genome shotgun (WGS) entry which is preliminary data.</text>
</comment>
<gene>
    <name evidence="1" type="ORF">QFC20_002378</name>
</gene>
<accession>A0ACC2WMB4</accession>
<evidence type="ECO:0000313" key="2">
    <source>
        <dbReference type="Proteomes" id="UP001230649"/>
    </source>
</evidence>
<reference evidence="1" key="1">
    <citation type="submission" date="2023-04" db="EMBL/GenBank/DDBJ databases">
        <title>Draft Genome sequencing of Naganishia species isolated from polar environments using Oxford Nanopore Technology.</title>
        <authorList>
            <person name="Leo P."/>
            <person name="Venkateswaran K."/>
        </authorList>
    </citation>
    <scope>NUCLEOTIDE SEQUENCE</scope>
    <source>
        <strain evidence="1">MNA-CCFEE 5262</strain>
    </source>
</reference>
<keyword evidence="2" id="KW-1185">Reference proteome</keyword>
<sequence>MKLSTPLLFSGIAAARASTQWEDKLPLPSRPLVFGEVNFIHSTDIHGERLLALTFHYSADLGDFRSFVEHMRAKADKQGVDLLLVDSGDHHDGGGIVSVSPEGADMSDHYISTLGYDALAIGNHELYKFVDADYVHRSVEHNRWTGRYLTSNVNITLTNGTSVPLGRRMSKFRTRQGRKVTAFGILYNFQANAKYVNVTRVVIPNLTVFAFDRNTTVQSPLDMIKEEWFLEAIEERPDFFLIPGHMSVRDYTSDWEEVIHVIRLKHPETPVFVFGGHNHIRDCKRPDQNSIIMASGRYMETVGWVSANISHSKGGMDVTRRYLDSNRKTFKYHTGTLKGKSFDTDAGLALSRDLYETHQSLNLSAVLGHSPQNYFLSRYPATSNHSVLKKLMDDVLPHTVYNEERETSTFRLFIANSGSQRFDVFKGPFTVDDQFVTSPFVSRFVHFNVSAKVGRQLVWKMNDEGATQFSPAEDSHRSFLDWMESQSRLSSAHSRSDGQAAFGAHKDIDESRYGYVTVDSCGENGDDVDHLPFPSRGKIPDYVGTTYPLDKPDDELVTVVVMDFFLNDVVNSVNKLDPSIQLDYSAFKPYGDPKVQLKDVWGVYAQNYW</sequence>